<comment type="caution">
    <text evidence="1">The sequence shown here is derived from an EMBL/GenBank/DDBJ whole genome shotgun (WGS) entry which is preliminary data.</text>
</comment>
<sequence>MDSGATRVTSVQYTLADANRWAEFSGDYNPIHFDLELARRRGEGLRVHGMRALLHIKQEIARAALGLDESAAYLRCVARLRQPVWCDTPYQLISAGRKASIVHPDSGTASMSCQVSAVQSLAYGDKGESGTLEAVDIIRHGQTFSALQPHAQQWQFLDALLFRYLIHDSGLLRQQVLCHYFPQDALASFEAIFTQFPVVQTHQELVFDRRLLASWEPQISPEALVINIEPALLINDAPGSALVRIAANTHYQNAFISNAITLKIG</sequence>
<dbReference type="EMBL" id="SITJ01000041">
    <property type="protein sequence ID" value="TBL71002.1"/>
    <property type="molecule type" value="Genomic_DNA"/>
</dbReference>
<dbReference type="AlphaFoldDB" id="A0ABD7QBK7"/>
<dbReference type="Gene3D" id="3.10.129.10">
    <property type="entry name" value="Hotdog Thioesterase"/>
    <property type="match status" value="1"/>
</dbReference>
<dbReference type="InterPro" id="IPR029069">
    <property type="entry name" value="HotDog_dom_sf"/>
</dbReference>
<dbReference type="CDD" id="cd03441">
    <property type="entry name" value="R_hydratase_like"/>
    <property type="match status" value="1"/>
</dbReference>
<dbReference type="Proteomes" id="UP000291600">
    <property type="component" value="Unassembled WGS sequence"/>
</dbReference>
<evidence type="ECO:0000313" key="1">
    <source>
        <dbReference type="EMBL" id="TBL71002.1"/>
    </source>
</evidence>
<proteinExistence type="predicted"/>
<reference evidence="1 2" key="1">
    <citation type="submission" date="2019-02" db="EMBL/GenBank/DDBJ databases">
        <title>Comparative genomic analysis of the Hafnia genus genomes.</title>
        <authorList>
            <person name="Zhiqiu Y."/>
            <person name="Chao Y."/>
            <person name="Yuhui D."/>
            <person name="Di H."/>
            <person name="Bin L."/>
        </authorList>
    </citation>
    <scope>NUCLEOTIDE SEQUENCE [LARGE SCALE GENOMIC DNA]</scope>
    <source>
        <strain evidence="1 2">PCM_1210</strain>
    </source>
</reference>
<gene>
    <name evidence="1" type="ORF">EYY96_01205</name>
</gene>
<dbReference type="SUPFAM" id="SSF54637">
    <property type="entry name" value="Thioesterase/thiol ester dehydrase-isomerase"/>
    <property type="match status" value="1"/>
</dbReference>
<accession>A0ABD7QBK7</accession>
<name>A0ABD7QBK7_HAFAL</name>
<evidence type="ECO:0000313" key="2">
    <source>
        <dbReference type="Proteomes" id="UP000291600"/>
    </source>
</evidence>
<organism evidence="1 2">
    <name type="scientific">Hafnia alvei</name>
    <dbReference type="NCBI Taxonomy" id="569"/>
    <lineage>
        <taxon>Bacteria</taxon>
        <taxon>Pseudomonadati</taxon>
        <taxon>Pseudomonadota</taxon>
        <taxon>Gammaproteobacteria</taxon>
        <taxon>Enterobacterales</taxon>
        <taxon>Hafniaceae</taxon>
        <taxon>Hafnia</taxon>
    </lineage>
</organism>
<protein>
    <submittedName>
        <fullName evidence="1">Protein dehydratase</fullName>
    </submittedName>
</protein>